<dbReference type="AlphaFoldDB" id="A0A0D6LG03"/>
<sequence length="255" mass="28397">MEWKGVTHNSSQTPISVLASFNAAIVYNVRRTDRDQTVKALIMFSTVGTRAEVTRLRSRLRAVTRMLVMVTIDIESLFANEGVYTVTTDISSFLPILACAMRLPIYATNDKQIRTEQIETSGDHRISRKIRSSTLEGTHNDRGGCTGKKPLFLDCSGLRKQKWGPCHVSVYPELRAAIDNRVILGSGPDNANTFRSDDEVICSRSVANTESSYKPDTASKLRWIGTKDEEHKQALDGTAEEKRLWTPSGDFALKG</sequence>
<evidence type="ECO:0000256" key="1">
    <source>
        <dbReference type="SAM" id="MobiDB-lite"/>
    </source>
</evidence>
<accession>A0A0D6LG03</accession>
<proteinExistence type="predicted"/>
<gene>
    <name evidence="2" type="ORF">ANCCEY_12062</name>
</gene>
<reference evidence="2 3" key="1">
    <citation type="submission" date="2013-05" db="EMBL/GenBank/DDBJ databases">
        <title>Draft genome of the parasitic nematode Anyclostoma ceylanicum.</title>
        <authorList>
            <person name="Mitreva M."/>
        </authorList>
    </citation>
    <scope>NUCLEOTIDE SEQUENCE [LARGE SCALE GENOMIC DNA]</scope>
</reference>
<keyword evidence="3" id="KW-1185">Reference proteome</keyword>
<name>A0A0D6LG03_9BILA</name>
<dbReference type="PANTHER" id="PTHR46709">
    <property type="entry name" value="PROTEIN CBG23488-RELATED"/>
    <property type="match status" value="1"/>
</dbReference>
<evidence type="ECO:0000313" key="2">
    <source>
        <dbReference type="EMBL" id="EPB68841.1"/>
    </source>
</evidence>
<evidence type="ECO:0000313" key="3">
    <source>
        <dbReference type="Proteomes" id="UP000054495"/>
    </source>
</evidence>
<dbReference type="PANTHER" id="PTHR46709:SF8">
    <property type="entry name" value="G-PROTEIN COUPLED RECEPTORS FAMILY 1 PROFILE DOMAIN-CONTAINING PROTEIN"/>
    <property type="match status" value="1"/>
</dbReference>
<organism evidence="2 3">
    <name type="scientific">Ancylostoma ceylanicum</name>
    <dbReference type="NCBI Taxonomy" id="53326"/>
    <lineage>
        <taxon>Eukaryota</taxon>
        <taxon>Metazoa</taxon>
        <taxon>Ecdysozoa</taxon>
        <taxon>Nematoda</taxon>
        <taxon>Chromadorea</taxon>
        <taxon>Rhabditida</taxon>
        <taxon>Rhabditina</taxon>
        <taxon>Rhabditomorpha</taxon>
        <taxon>Strongyloidea</taxon>
        <taxon>Ancylostomatidae</taxon>
        <taxon>Ancylostomatinae</taxon>
        <taxon>Ancylostoma</taxon>
    </lineage>
</organism>
<protein>
    <submittedName>
        <fullName evidence="2">Uncharacterized protein</fullName>
    </submittedName>
</protein>
<dbReference type="EMBL" id="KE125372">
    <property type="protein sequence ID" value="EPB68841.1"/>
    <property type="molecule type" value="Genomic_DNA"/>
</dbReference>
<dbReference type="Proteomes" id="UP000054495">
    <property type="component" value="Unassembled WGS sequence"/>
</dbReference>
<feature type="region of interest" description="Disordered" evidence="1">
    <location>
        <begin position="117"/>
        <end position="142"/>
    </location>
</feature>